<gene>
    <name evidence="2" type="ORF">ACHAWO_004867</name>
</gene>
<reference evidence="2 3" key="1">
    <citation type="submission" date="2024-10" db="EMBL/GenBank/DDBJ databases">
        <title>Updated reference genomes for cyclostephanoid diatoms.</title>
        <authorList>
            <person name="Roberts W.R."/>
            <person name="Alverson A.J."/>
        </authorList>
    </citation>
    <scope>NUCLEOTIDE SEQUENCE [LARGE SCALE GENOMIC DNA]</scope>
    <source>
        <strain evidence="2 3">AJA010-31</strain>
    </source>
</reference>
<feature type="compositionally biased region" description="Low complexity" evidence="1">
    <location>
        <begin position="79"/>
        <end position="90"/>
    </location>
</feature>
<feature type="compositionally biased region" description="Basic and acidic residues" evidence="1">
    <location>
        <begin position="50"/>
        <end position="65"/>
    </location>
</feature>
<feature type="compositionally biased region" description="Basic residues" evidence="1">
    <location>
        <begin position="260"/>
        <end position="271"/>
    </location>
</feature>
<protein>
    <submittedName>
        <fullName evidence="2">Uncharacterized protein</fullName>
    </submittedName>
</protein>
<comment type="caution">
    <text evidence="2">The sequence shown here is derived from an EMBL/GenBank/DDBJ whole genome shotgun (WGS) entry which is preliminary data.</text>
</comment>
<accession>A0ABD3NF12</accession>
<dbReference type="Proteomes" id="UP001530400">
    <property type="component" value="Unassembled WGS sequence"/>
</dbReference>
<feature type="compositionally biased region" description="Basic and acidic residues" evidence="1">
    <location>
        <begin position="118"/>
        <end position="136"/>
    </location>
</feature>
<organism evidence="2 3">
    <name type="scientific">Cyclotella atomus</name>
    <dbReference type="NCBI Taxonomy" id="382360"/>
    <lineage>
        <taxon>Eukaryota</taxon>
        <taxon>Sar</taxon>
        <taxon>Stramenopiles</taxon>
        <taxon>Ochrophyta</taxon>
        <taxon>Bacillariophyta</taxon>
        <taxon>Coscinodiscophyceae</taxon>
        <taxon>Thalassiosirophycidae</taxon>
        <taxon>Stephanodiscales</taxon>
        <taxon>Stephanodiscaceae</taxon>
        <taxon>Cyclotella</taxon>
    </lineage>
</organism>
<proteinExistence type="predicted"/>
<evidence type="ECO:0000313" key="3">
    <source>
        <dbReference type="Proteomes" id="UP001530400"/>
    </source>
</evidence>
<feature type="region of interest" description="Disordered" evidence="1">
    <location>
        <begin position="250"/>
        <end position="271"/>
    </location>
</feature>
<feature type="region of interest" description="Disordered" evidence="1">
    <location>
        <begin position="1"/>
        <end position="222"/>
    </location>
</feature>
<evidence type="ECO:0000256" key="1">
    <source>
        <dbReference type="SAM" id="MobiDB-lite"/>
    </source>
</evidence>
<keyword evidence="3" id="KW-1185">Reference proteome</keyword>
<dbReference type="AlphaFoldDB" id="A0ABD3NF12"/>
<feature type="compositionally biased region" description="Basic and acidic residues" evidence="1">
    <location>
        <begin position="180"/>
        <end position="195"/>
    </location>
</feature>
<evidence type="ECO:0000313" key="2">
    <source>
        <dbReference type="EMBL" id="KAL3773422.1"/>
    </source>
</evidence>
<feature type="compositionally biased region" description="Basic residues" evidence="1">
    <location>
        <begin position="137"/>
        <end position="154"/>
    </location>
</feature>
<dbReference type="EMBL" id="JALLPJ020001234">
    <property type="protein sequence ID" value="KAL3773422.1"/>
    <property type="molecule type" value="Genomic_DNA"/>
</dbReference>
<name>A0ABD3NF12_9STRA</name>
<sequence>MVAKNIKRLGVGATAGTNTKDVAEADWTRSGKKKILSVGRRHEEEDDVIDHDSSSDEEGRTSAVKERKRKIVSVTNNTSDASAAVAAADAPKSKKKKKGKKERNAPPADDLDTSNDASKAKDTIENAVEAKEDVERKKPKRKKSRSKQKNIRKDHRSDTDRPSYLNVGSSGYAGRPLTKATKEKLGLGTKEKDDTFASSCTIKDDAQLDDGAAEPDDKKPEAAIEQENTKQLEDVGELSKIGDCVVGEIIASPRGSNEKTKKKPKRRFKNC</sequence>